<dbReference type="PANTHER" id="PTHR43179:SF12">
    <property type="entry name" value="GALACTOFURANOSYLTRANSFERASE GLFT2"/>
    <property type="match status" value="1"/>
</dbReference>
<proteinExistence type="inferred from homology"/>
<reference evidence="4 5" key="1">
    <citation type="journal article" date="2010" name="Stand. Genomic Sci.">
        <title>Complete genome sequence of Meiothermus silvanus type strain (VI-R2).</title>
        <authorList>
            <person name="Sikorski J."/>
            <person name="Tindall B.J."/>
            <person name="Lowry S."/>
            <person name="Lucas S."/>
            <person name="Nolan M."/>
            <person name="Copeland A."/>
            <person name="Glavina Del Rio T."/>
            <person name="Tice H."/>
            <person name="Cheng J.F."/>
            <person name="Han C."/>
            <person name="Pitluck S."/>
            <person name="Liolios K."/>
            <person name="Ivanova N."/>
            <person name="Mavromatis K."/>
            <person name="Mikhailova N."/>
            <person name="Pati A."/>
            <person name="Goodwin L."/>
            <person name="Chen A."/>
            <person name="Palaniappan K."/>
            <person name="Land M."/>
            <person name="Hauser L."/>
            <person name="Chang Y.J."/>
            <person name="Jeffries C.D."/>
            <person name="Rohde M."/>
            <person name="Goker M."/>
            <person name="Woyke T."/>
            <person name="Bristow J."/>
            <person name="Eisen J.A."/>
            <person name="Markowitz V."/>
            <person name="Hugenholtz P."/>
            <person name="Kyrpides N.C."/>
            <person name="Klenk H.P."/>
            <person name="Lapidus A."/>
        </authorList>
    </citation>
    <scope>NUCLEOTIDE SEQUENCE [LARGE SCALE GENOMIC DNA]</scope>
    <source>
        <strain evidence="5">ATCC 700542 / DSM 9946 / VI-R2</strain>
    </source>
</reference>
<accession>D7BI05</accession>
<name>D7BI05_ALLS1</name>
<dbReference type="CDD" id="cd04186">
    <property type="entry name" value="GT_2_like_c"/>
    <property type="match status" value="1"/>
</dbReference>
<dbReference type="GO" id="GO:0016757">
    <property type="term" value="F:glycosyltransferase activity"/>
    <property type="evidence" value="ECO:0007669"/>
    <property type="project" value="UniProtKB-KW"/>
</dbReference>
<dbReference type="eggNOG" id="COG1216">
    <property type="taxonomic scope" value="Bacteria"/>
</dbReference>
<dbReference type="EMBL" id="CP002042">
    <property type="protein sequence ID" value="ADH62279.1"/>
    <property type="molecule type" value="Genomic_DNA"/>
</dbReference>
<keyword evidence="3 4" id="KW-0808">Transferase</keyword>
<comment type="similarity">
    <text evidence="1">Belongs to the glycosyltransferase 2 family.</text>
</comment>
<keyword evidence="2" id="KW-0328">Glycosyltransferase</keyword>
<dbReference type="KEGG" id="msv:Mesil_0338"/>
<evidence type="ECO:0000256" key="3">
    <source>
        <dbReference type="ARBA" id="ARBA00022679"/>
    </source>
</evidence>
<dbReference type="Pfam" id="PF13641">
    <property type="entry name" value="Glyco_tranf_2_3"/>
    <property type="match status" value="1"/>
</dbReference>
<sequence>MPLVYVLVLNYRAWQDTVTCLQALERLKYPNYQVVVLDNASDNDSATQIRQRYPTVELLELPHNLGFAGGNNVGIRRALAAGAEYVWLLNPDTVPDCGALAPLVELAESDPRIGAVGSILLEMDHPERIQAWGGGQVLLNWGMIRLLTSSHQAKALSYISGASLLIRRAALERVGLLDEGFFMYAEDADYGLRLTKAGFKLAVAEGSRVLHRGGTSWGKEHLSADENFAASNIRLFRKHSPQPLLASAFYCIFWLLEYSLRRRWASIGALWRGVRKGWQLGAFQQGRF</sequence>
<keyword evidence="5" id="KW-1185">Reference proteome</keyword>
<dbReference type="STRING" id="526227.Mesil_0338"/>
<evidence type="ECO:0000313" key="5">
    <source>
        <dbReference type="Proteomes" id="UP000001916"/>
    </source>
</evidence>
<dbReference type="SUPFAM" id="SSF53448">
    <property type="entry name" value="Nucleotide-diphospho-sugar transferases"/>
    <property type="match status" value="1"/>
</dbReference>
<dbReference type="HOGENOM" id="CLU_023845_4_1_0"/>
<dbReference type="InterPro" id="IPR029044">
    <property type="entry name" value="Nucleotide-diphossugar_trans"/>
</dbReference>
<evidence type="ECO:0000313" key="4">
    <source>
        <dbReference type="EMBL" id="ADH62279.1"/>
    </source>
</evidence>
<dbReference type="Proteomes" id="UP000001916">
    <property type="component" value="Chromosome"/>
</dbReference>
<evidence type="ECO:0000256" key="2">
    <source>
        <dbReference type="ARBA" id="ARBA00022676"/>
    </source>
</evidence>
<gene>
    <name evidence="4" type="ordered locus">Mesil_0338</name>
</gene>
<dbReference type="CAZy" id="GT2">
    <property type="family name" value="Glycosyltransferase Family 2"/>
</dbReference>
<evidence type="ECO:0000256" key="1">
    <source>
        <dbReference type="ARBA" id="ARBA00006739"/>
    </source>
</evidence>
<dbReference type="Gene3D" id="3.90.550.10">
    <property type="entry name" value="Spore Coat Polysaccharide Biosynthesis Protein SpsA, Chain A"/>
    <property type="match status" value="1"/>
</dbReference>
<dbReference type="PANTHER" id="PTHR43179">
    <property type="entry name" value="RHAMNOSYLTRANSFERASE WBBL"/>
    <property type="match status" value="1"/>
</dbReference>
<organism evidence="4 5">
    <name type="scientific">Allomeiothermus silvanus (strain ATCC 700542 / DSM 9946 / NBRC 106475 / NCIMB 13440 / VI-R2)</name>
    <name type="common">Thermus silvanus</name>
    <dbReference type="NCBI Taxonomy" id="526227"/>
    <lineage>
        <taxon>Bacteria</taxon>
        <taxon>Thermotogati</taxon>
        <taxon>Deinococcota</taxon>
        <taxon>Deinococci</taxon>
        <taxon>Thermales</taxon>
        <taxon>Thermaceae</taxon>
        <taxon>Allomeiothermus</taxon>
    </lineage>
</organism>
<protein>
    <submittedName>
        <fullName evidence="4">Glycosyl transferase family 2</fullName>
    </submittedName>
</protein>
<dbReference type="AlphaFoldDB" id="D7BI05"/>